<dbReference type="InterPro" id="IPR008920">
    <property type="entry name" value="TF_FadR/GntR_C"/>
</dbReference>
<dbReference type="RefSeq" id="WP_004181705.1">
    <property type="nucleotide sequence ID" value="NZ_AP022528.1"/>
</dbReference>
<protein>
    <submittedName>
        <fullName evidence="5">GntR family transcriptional regulator</fullName>
    </submittedName>
</protein>
<dbReference type="Gene3D" id="1.10.10.10">
    <property type="entry name" value="Winged helix-like DNA-binding domain superfamily/Winged helix DNA-binding domain"/>
    <property type="match status" value="1"/>
</dbReference>
<dbReference type="SUPFAM" id="SSF46785">
    <property type="entry name" value="Winged helix' DNA-binding domain"/>
    <property type="match status" value="1"/>
</dbReference>
<name>A0A0J4VB66_KLEPN</name>
<keyword evidence="1" id="KW-0805">Transcription regulation</keyword>
<dbReference type="AlphaFoldDB" id="A0A0J4VB66"/>
<evidence type="ECO:0000256" key="2">
    <source>
        <dbReference type="ARBA" id="ARBA00023125"/>
    </source>
</evidence>
<feature type="domain" description="HTH gntR-type" evidence="4">
    <location>
        <begin position="7"/>
        <end position="74"/>
    </location>
</feature>
<dbReference type="InterPro" id="IPR036390">
    <property type="entry name" value="WH_DNA-bd_sf"/>
</dbReference>
<dbReference type="InterPro" id="IPR000524">
    <property type="entry name" value="Tscrpt_reg_HTH_GntR"/>
</dbReference>
<evidence type="ECO:0000256" key="1">
    <source>
        <dbReference type="ARBA" id="ARBA00023015"/>
    </source>
</evidence>
<dbReference type="Pfam" id="PF07729">
    <property type="entry name" value="FCD"/>
    <property type="match status" value="1"/>
</dbReference>
<dbReference type="EMBL" id="CP095764">
    <property type="protein sequence ID" value="UPJ13835.1"/>
    <property type="molecule type" value="Genomic_DNA"/>
</dbReference>
<dbReference type="Pfam" id="PF00392">
    <property type="entry name" value="GntR"/>
    <property type="match status" value="1"/>
</dbReference>
<dbReference type="SMART" id="SM00895">
    <property type="entry name" value="FCD"/>
    <property type="match status" value="1"/>
</dbReference>
<evidence type="ECO:0000259" key="4">
    <source>
        <dbReference type="PROSITE" id="PS50949"/>
    </source>
</evidence>
<keyword evidence="3" id="KW-0804">Transcription</keyword>
<dbReference type="PRINTS" id="PR00035">
    <property type="entry name" value="HTHGNTR"/>
</dbReference>
<evidence type="ECO:0000313" key="7">
    <source>
        <dbReference type="Proteomes" id="UP000196447"/>
    </source>
</evidence>
<dbReference type="InterPro" id="IPR036388">
    <property type="entry name" value="WH-like_DNA-bd_sf"/>
</dbReference>
<dbReference type="PROSITE" id="PS50949">
    <property type="entry name" value="HTH_GNTR"/>
    <property type="match status" value="1"/>
</dbReference>
<dbReference type="PANTHER" id="PTHR43537:SF45">
    <property type="entry name" value="GNTR FAMILY REGULATORY PROTEIN"/>
    <property type="match status" value="1"/>
</dbReference>
<evidence type="ECO:0000313" key="6">
    <source>
        <dbReference type="EMBL" id="UPJ13835.1"/>
    </source>
</evidence>
<dbReference type="GO" id="GO:0003677">
    <property type="term" value="F:DNA binding"/>
    <property type="evidence" value="ECO:0007669"/>
    <property type="project" value="UniProtKB-KW"/>
</dbReference>
<dbReference type="EMBL" id="NDBK01000110">
    <property type="protein sequence ID" value="OVF65474.1"/>
    <property type="molecule type" value="Genomic_DNA"/>
</dbReference>
<sequence>MREPAEPVLSEMIAQALRQKIIAGELLPGARLSERELTSQLDISRNTLREVFRLLTQEGLLRYQPNRGVCVAVPTDADIIDIYRIRRLIECDALRNAYPYHPAITMMERAVNEARRALREENWGEVGTANMQFHAAIVALSDSERLMRLYQHISAELRLAFGQLADKEMLHSPYVEKNAGIILLLKAGENGNAAATLETYLNISERTILAALARSR</sequence>
<geneLocation type="plasmid" evidence="6 8">
    <name>pKP5362-2</name>
</geneLocation>
<dbReference type="InterPro" id="IPR011711">
    <property type="entry name" value="GntR_C"/>
</dbReference>
<evidence type="ECO:0000256" key="3">
    <source>
        <dbReference type="ARBA" id="ARBA00023163"/>
    </source>
</evidence>
<dbReference type="Gene3D" id="1.20.120.530">
    <property type="entry name" value="GntR ligand-binding domain-like"/>
    <property type="match status" value="1"/>
</dbReference>
<dbReference type="Proteomes" id="UP000196447">
    <property type="component" value="Unassembled WGS sequence"/>
</dbReference>
<dbReference type="Proteomes" id="UP000831046">
    <property type="component" value="Plasmid pKP5362-2"/>
</dbReference>
<dbReference type="PANTHER" id="PTHR43537">
    <property type="entry name" value="TRANSCRIPTIONAL REGULATOR, GNTR FAMILY"/>
    <property type="match status" value="1"/>
</dbReference>
<keyword evidence="6" id="KW-0614">Plasmid</keyword>
<proteinExistence type="predicted"/>
<dbReference type="SMART" id="SM00345">
    <property type="entry name" value="HTH_GNTR"/>
    <property type="match status" value="1"/>
</dbReference>
<dbReference type="GO" id="GO:0003700">
    <property type="term" value="F:DNA-binding transcription factor activity"/>
    <property type="evidence" value="ECO:0007669"/>
    <property type="project" value="InterPro"/>
</dbReference>
<gene>
    <name evidence="5" type="ORF">B5L96_26260</name>
    <name evidence="6" type="ORF">MYA94_27325</name>
</gene>
<reference evidence="5 7" key="1">
    <citation type="submission" date="2017-03" db="EMBL/GenBank/DDBJ databases">
        <authorList>
            <person name="Fouts D."/>
            <person name="Stalin M.J."/>
            <person name="Chen L."/>
            <person name="Wright M."/>
            <person name="Sutton G."/>
            <person name="Nguyen K."/>
            <person name="Vanduin D."/>
            <person name="Rojas L."/>
            <person name="Hujer A."/>
            <person name="Hujer K."/>
            <person name="Bonomo R."/>
            <person name="Kreiswirth B."/>
            <person name="Adams M."/>
        </authorList>
    </citation>
    <scope>NUCLEOTIDE SEQUENCE [LARGE SCALE GENOMIC DNA]</scope>
    <source>
        <strain evidence="5 7">39383</strain>
    </source>
</reference>
<reference evidence="6 8" key="2">
    <citation type="submission" date="2022-04" db="EMBL/GenBank/DDBJ databases">
        <title>Complete Genome Sequence of klebsiella pneumoniae strain KP5362.</title>
        <authorList>
            <person name="Huang H."/>
            <person name="Weng Y."/>
            <person name="Li X."/>
        </authorList>
    </citation>
    <scope>NUCLEOTIDE SEQUENCE [LARGE SCALE GENOMIC DNA]</scope>
    <source>
        <strain evidence="6 8">KP5362</strain>
        <plasmid evidence="6 8">pKP5362-2</plasmid>
    </source>
</reference>
<dbReference type="SUPFAM" id="SSF48008">
    <property type="entry name" value="GntR ligand-binding domain-like"/>
    <property type="match status" value="1"/>
</dbReference>
<accession>A0A0J4VB66</accession>
<evidence type="ECO:0000313" key="8">
    <source>
        <dbReference type="Proteomes" id="UP000831046"/>
    </source>
</evidence>
<keyword evidence="2" id="KW-0238">DNA-binding</keyword>
<dbReference type="CDD" id="cd07377">
    <property type="entry name" value="WHTH_GntR"/>
    <property type="match status" value="1"/>
</dbReference>
<organism evidence="5 7">
    <name type="scientific">Klebsiella pneumoniae</name>
    <dbReference type="NCBI Taxonomy" id="573"/>
    <lineage>
        <taxon>Bacteria</taxon>
        <taxon>Pseudomonadati</taxon>
        <taxon>Pseudomonadota</taxon>
        <taxon>Gammaproteobacteria</taxon>
        <taxon>Enterobacterales</taxon>
        <taxon>Enterobacteriaceae</taxon>
        <taxon>Klebsiella/Raoultella group</taxon>
        <taxon>Klebsiella</taxon>
        <taxon>Klebsiella pneumoniae complex</taxon>
    </lineage>
</organism>
<evidence type="ECO:0000313" key="5">
    <source>
        <dbReference type="EMBL" id="OVF65474.1"/>
    </source>
</evidence>